<proteinExistence type="predicted"/>
<evidence type="ECO:0000259" key="6">
    <source>
        <dbReference type="PROSITE" id="PS50887"/>
    </source>
</evidence>
<dbReference type="Proteomes" id="UP000241193">
    <property type="component" value="Unassembled WGS sequence"/>
</dbReference>
<name>A0A2T4IGN6_9RHOO</name>
<dbReference type="NCBIfam" id="TIGR00254">
    <property type="entry name" value="GGDEF"/>
    <property type="match status" value="1"/>
</dbReference>
<keyword evidence="1 3" id="KW-0597">Phosphoprotein</keyword>
<organism evidence="7 8">
    <name type="scientific">Pseudothauera lacus</name>
    <dbReference type="NCBI Taxonomy" id="2136175"/>
    <lineage>
        <taxon>Bacteria</taxon>
        <taxon>Pseudomonadati</taxon>
        <taxon>Pseudomonadota</taxon>
        <taxon>Betaproteobacteria</taxon>
        <taxon>Rhodocyclales</taxon>
        <taxon>Zoogloeaceae</taxon>
        <taxon>Pseudothauera</taxon>
    </lineage>
</organism>
<dbReference type="InterPro" id="IPR000160">
    <property type="entry name" value="GGDEF_dom"/>
</dbReference>
<accession>A0A2T4IGN6</accession>
<keyword evidence="8" id="KW-1185">Reference proteome</keyword>
<dbReference type="EMBL" id="PZKC01000004">
    <property type="protein sequence ID" value="PTD96942.1"/>
    <property type="molecule type" value="Genomic_DNA"/>
</dbReference>
<feature type="region of interest" description="Disordered" evidence="4">
    <location>
        <begin position="380"/>
        <end position="399"/>
    </location>
</feature>
<dbReference type="InterPro" id="IPR029787">
    <property type="entry name" value="Nucleotide_cyclase"/>
</dbReference>
<evidence type="ECO:0000313" key="8">
    <source>
        <dbReference type="Proteomes" id="UP000241193"/>
    </source>
</evidence>
<evidence type="ECO:0000256" key="2">
    <source>
        <dbReference type="ARBA" id="ARBA00023012"/>
    </source>
</evidence>
<dbReference type="InterPro" id="IPR043128">
    <property type="entry name" value="Rev_trsase/Diguanyl_cyclase"/>
</dbReference>
<dbReference type="Pfam" id="PF00990">
    <property type="entry name" value="GGDEF"/>
    <property type="match status" value="1"/>
</dbReference>
<reference evidence="7 8" key="2">
    <citation type="submission" date="2018-04" db="EMBL/GenBank/DDBJ databases">
        <title>Thauera lacus sp. nov., isolated from an saline lake in Inner Mongolia, China.</title>
        <authorList>
            <person name="Liang Q.-Y."/>
        </authorList>
    </citation>
    <scope>NUCLEOTIDE SEQUENCE [LARGE SCALE GENOMIC DNA]</scope>
    <source>
        <strain evidence="7 8">D20</strain>
    </source>
</reference>
<dbReference type="OrthoDB" id="9812260at2"/>
<dbReference type="PROSITE" id="PS50887">
    <property type="entry name" value="GGDEF"/>
    <property type="match status" value="1"/>
</dbReference>
<keyword evidence="2" id="KW-0902">Two-component regulatory system</keyword>
<reference evidence="7 8" key="1">
    <citation type="submission" date="2018-03" db="EMBL/GenBank/DDBJ databases">
        <authorList>
            <person name="Keele B.F."/>
        </authorList>
    </citation>
    <scope>NUCLEOTIDE SEQUENCE [LARGE SCALE GENOMIC DNA]</scope>
    <source>
        <strain evidence="7 8">D20</strain>
    </source>
</reference>
<evidence type="ECO:0000256" key="4">
    <source>
        <dbReference type="SAM" id="MobiDB-lite"/>
    </source>
</evidence>
<sequence length="399" mass="44172">MSEQEAQNLPLPKVLIVDDSRMVRASLIRNLRGRFLVREETDGEAGWEALVIDPDIRIVITDIGMPRLDGYGLLERIRGSRLTRVHDLPVVVISGEEDDESRERAHRLGANDFITKGIGATELVARLESLARLAETSRDLEESRAALAAQSPVDPATGLANESYLNWHAEQEMALARRHQVDISAMVIEIDHYEQLVEWHGRHVAQLVTRKLSKILGSKVRQEDTIAQLAPDQFAVLSPSTDVIGCIAFALRMQKAMDKLVMTYRDERIRISVTAGVASSSVDGMHTVSHLIGIAVQRALEGRAAGGNRVVADKGEVGQDFVDRFFKQVVSIDHALFQLKAGGADEVAVRLPEVVATLMPLFELIESNLRCGMPLDELRKHVPEPATEGDDQEYTRTSI</sequence>
<gene>
    <name evidence="7" type="ORF">C8261_05930</name>
</gene>
<dbReference type="CDD" id="cd01949">
    <property type="entry name" value="GGDEF"/>
    <property type="match status" value="1"/>
</dbReference>
<comment type="caution">
    <text evidence="7">The sequence shown here is derived from an EMBL/GenBank/DDBJ whole genome shotgun (WGS) entry which is preliminary data.</text>
</comment>
<dbReference type="SMART" id="SM00267">
    <property type="entry name" value="GGDEF"/>
    <property type="match status" value="1"/>
</dbReference>
<dbReference type="Gene3D" id="3.30.70.270">
    <property type="match status" value="1"/>
</dbReference>
<dbReference type="PROSITE" id="PS50110">
    <property type="entry name" value="RESPONSE_REGULATORY"/>
    <property type="match status" value="1"/>
</dbReference>
<dbReference type="SUPFAM" id="SSF55073">
    <property type="entry name" value="Nucleotide cyclase"/>
    <property type="match status" value="1"/>
</dbReference>
<evidence type="ECO:0000259" key="5">
    <source>
        <dbReference type="PROSITE" id="PS50110"/>
    </source>
</evidence>
<dbReference type="PANTHER" id="PTHR44591">
    <property type="entry name" value="STRESS RESPONSE REGULATOR PROTEIN 1"/>
    <property type="match status" value="1"/>
</dbReference>
<evidence type="ECO:0000256" key="1">
    <source>
        <dbReference type="ARBA" id="ARBA00022553"/>
    </source>
</evidence>
<evidence type="ECO:0000256" key="3">
    <source>
        <dbReference type="PROSITE-ProRule" id="PRU00169"/>
    </source>
</evidence>
<dbReference type="SMART" id="SM00448">
    <property type="entry name" value="REC"/>
    <property type="match status" value="1"/>
</dbReference>
<dbReference type="Gene3D" id="3.40.50.2300">
    <property type="match status" value="1"/>
</dbReference>
<evidence type="ECO:0000313" key="7">
    <source>
        <dbReference type="EMBL" id="PTD96942.1"/>
    </source>
</evidence>
<dbReference type="InterPro" id="IPR001789">
    <property type="entry name" value="Sig_transdc_resp-reg_receiver"/>
</dbReference>
<feature type="domain" description="GGDEF" evidence="6">
    <location>
        <begin position="181"/>
        <end position="315"/>
    </location>
</feature>
<dbReference type="PANTHER" id="PTHR44591:SF14">
    <property type="entry name" value="PROTEIN PILG"/>
    <property type="match status" value="1"/>
</dbReference>
<dbReference type="RefSeq" id="WP_107492751.1">
    <property type="nucleotide sequence ID" value="NZ_PZKC01000004.1"/>
</dbReference>
<dbReference type="GO" id="GO:0000160">
    <property type="term" value="P:phosphorelay signal transduction system"/>
    <property type="evidence" value="ECO:0007669"/>
    <property type="project" value="UniProtKB-KW"/>
</dbReference>
<dbReference type="AlphaFoldDB" id="A0A2T4IGN6"/>
<dbReference type="SUPFAM" id="SSF52172">
    <property type="entry name" value="CheY-like"/>
    <property type="match status" value="1"/>
</dbReference>
<protein>
    <submittedName>
        <fullName evidence="7">Diguanylate cyclase response regulator</fullName>
    </submittedName>
</protein>
<dbReference type="InterPro" id="IPR011006">
    <property type="entry name" value="CheY-like_superfamily"/>
</dbReference>
<feature type="modified residue" description="4-aspartylphosphate" evidence="3">
    <location>
        <position position="62"/>
    </location>
</feature>
<feature type="domain" description="Response regulatory" evidence="5">
    <location>
        <begin position="13"/>
        <end position="131"/>
    </location>
</feature>
<dbReference type="InterPro" id="IPR050595">
    <property type="entry name" value="Bact_response_regulator"/>
</dbReference>
<dbReference type="Pfam" id="PF00072">
    <property type="entry name" value="Response_reg"/>
    <property type="match status" value="1"/>
</dbReference>